<dbReference type="WBParaSite" id="PSAMB.scaffold8534size6117.g31499.t1">
    <property type="protein sequence ID" value="PSAMB.scaffold8534size6117.g31499.t1"/>
    <property type="gene ID" value="PSAMB.scaffold8534size6117.g31499"/>
</dbReference>
<sequence>MHLTVALKTDLRTWCDAQGKNATYIAQRCFTISKTNTYMTNLLSGCEEKPKGRMAMLTSPLIMSQVKVNLTSQFGLERFQVSLRQKYSSTNGPSDNFMWTDKNNITYGLNSDLKWTPNEPNDWPTTGENQEEDCADFTGETAGISDSQCTDPAYLRRALCEYREPSMVFIPYFVGQSVSSSSTAIISGQTDIKVIQLEHCAILCHVFEVCEAFVYKKTQLTCTLLFRVDLTATERIALDEATIYGY</sequence>
<dbReference type="AlphaFoldDB" id="A0A914XJL5"/>
<name>A0A914XJL5_9BILA</name>
<dbReference type="SUPFAM" id="SSF56436">
    <property type="entry name" value="C-type lectin-like"/>
    <property type="match status" value="1"/>
</dbReference>
<proteinExistence type="predicted"/>
<organism evidence="1 2">
    <name type="scientific">Plectus sambesii</name>
    <dbReference type="NCBI Taxonomy" id="2011161"/>
    <lineage>
        <taxon>Eukaryota</taxon>
        <taxon>Metazoa</taxon>
        <taxon>Ecdysozoa</taxon>
        <taxon>Nematoda</taxon>
        <taxon>Chromadorea</taxon>
        <taxon>Plectida</taxon>
        <taxon>Plectina</taxon>
        <taxon>Plectoidea</taxon>
        <taxon>Plectidae</taxon>
        <taxon>Plectus</taxon>
    </lineage>
</organism>
<dbReference type="InterPro" id="IPR016186">
    <property type="entry name" value="C-type_lectin-like/link_sf"/>
</dbReference>
<evidence type="ECO:0000313" key="1">
    <source>
        <dbReference type="Proteomes" id="UP000887566"/>
    </source>
</evidence>
<accession>A0A914XJL5</accession>
<reference evidence="2" key="1">
    <citation type="submission" date="2022-11" db="UniProtKB">
        <authorList>
            <consortium name="WormBaseParasite"/>
        </authorList>
    </citation>
    <scope>IDENTIFICATION</scope>
</reference>
<keyword evidence="1" id="KW-1185">Reference proteome</keyword>
<dbReference type="Gene3D" id="3.10.100.10">
    <property type="entry name" value="Mannose-Binding Protein A, subunit A"/>
    <property type="match status" value="1"/>
</dbReference>
<dbReference type="Proteomes" id="UP000887566">
    <property type="component" value="Unplaced"/>
</dbReference>
<evidence type="ECO:0000313" key="2">
    <source>
        <dbReference type="WBParaSite" id="PSAMB.scaffold8534size6117.g31499.t1"/>
    </source>
</evidence>
<dbReference type="InterPro" id="IPR016187">
    <property type="entry name" value="CTDL_fold"/>
</dbReference>
<protein>
    <submittedName>
        <fullName evidence="2">C-type lectin domain-containing protein</fullName>
    </submittedName>
</protein>